<dbReference type="OrthoDB" id="1523296at2"/>
<sequence length="363" mass="40234">MHTAKRRFEPAVIERLFAEPFRFQFFQAVRMVELWLRRNGVAQEGAIANFMRFQNSLTLRFPASQLDSLRPEPREVLPTAPALAEALHSKQLRYLRMTPNFMGFLGSAAALPAHYTETIAAHQLYQKDEGPRAFLDAFSTRSLSLFYEAWRKYRLELKYQVDGQDRFLPLLLALGGLGSKGLTQRLAGASDGRPGAVRDESLAYFATALRQRPASASTMARVLGEYFRVAVEATQFVGCWCEVPGQQQTMLGGAQAQLGATAMIGSRVWQRDLRMRLTIGPLGRSDFNAFLPGGSAALALDKLLSMFTGVSLEYEICLVLRADEVSGASLGAGARLGWDSFMQGDSAGEDRTDVRYFIHGLTT</sequence>
<comment type="caution">
    <text evidence="1">The sequence shown here is derived from an EMBL/GenBank/DDBJ whole genome shotgun (WGS) entry which is preliminary data.</text>
</comment>
<accession>A0A6L6QDF5</accession>
<keyword evidence="2" id="KW-1185">Reference proteome</keyword>
<protein>
    <submittedName>
        <fullName evidence="1">Type VI secretion system baseplate subunit TssG</fullName>
    </submittedName>
</protein>
<dbReference type="Pfam" id="PF06996">
    <property type="entry name" value="T6SS_TssG"/>
    <property type="match status" value="1"/>
</dbReference>
<dbReference type="InterPro" id="IPR010732">
    <property type="entry name" value="T6SS_TssG-like"/>
</dbReference>
<reference evidence="1 2" key="1">
    <citation type="submission" date="2019-11" db="EMBL/GenBank/DDBJ databases">
        <title>Type strains purchased from KCTC, JCM and DSMZ.</title>
        <authorList>
            <person name="Lu H."/>
        </authorList>
    </citation>
    <scope>NUCLEOTIDE SEQUENCE [LARGE SCALE GENOMIC DNA]</scope>
    <source>
        <strain evidence="1 2">JCM 31587</strain>
    </source>
</reference>
<dbReference type="RefSeq" id="WP_155453479.1">
    <property type="nucleotide sequence ID" value="NZ_WNKX01000005.1"/>
</dbReference>
<dbReference type="NCBIfam" id="TIGR03347">
    <property type="entry name" value="VI_chp_1"/>
    <property type="match status" value="1"/>
</dbReference>
<dbReference type="Proteomes" id="UP000472320">
    <property type="component" value="Unassembled WGS sequence"/>
</dbReference>
<evidence type="ECO:0000313" key="2">
    <source>
        <dbReference type="Proteomes" id="UP000472320"/>
    </source>
</evidence>
<gene>
    <name evidence="1" type="primary">tssG</name>
    <name evidence="1" type="ORF">GM658_07915</name>
</gene>
<organism evidence="1 2">
    <name type="scientific">Massilia eburnea</name>
    <dbReference type="NCBI Taxonomy" id="1776165"/>
    <lineage>
        <taxon>Bacteria</taxon>
        <taxon>Pseudomonadati</taxon>
        <taxon>Pseudomonadota</taxon>
        <taxon>Betaproteobacteria</taxon>
        <taxon>Burkholderiales</taxon>
        <taxon>Oxalobacteraceae</taxon>
        <taxon>Telluria group</taxon>
        <taxon>Massilia</taxon>
    </lineage>
</organism>
<proteinExistence type="predicted"/>
<evidence type="ECO:0000313" key="1">
    <source>
        <dbReference type="EMBL" id="MTW10528.1"/>
    </source>
</evidence>
<dbReference type="PANTHER" id="PTHR35564">
    <property type="match status" value="1"/>
</dbReference>
<dbReference type="EMBL" id="WNKX01000005">
    <property type="protein sequence ID" value="MTW10528.1"/>
    <property type="molecule type" value="Genomic_DNA"/>
</dbReference>
<dbReference type="AlphaFoldDB" id="A0A6L6QDF5"/>
<dbReference type="PANTHER" id="PTHR35564:SF4">
    <property type="entry name" value="CYTOPLASMIC PROTEIN"/>
    <property type="match status" value="1"/>
</dbReference>
<name>A0A6L6QDF5_9BURK</name>